<accession>A0A7D5DCI5</accession>
<evidence type="ECO:0000256" key="3">
    <source>
        <dbReference type="ARBA" id="ARBA00012438"/>
    </source>
</evidence>
<dbReference type="KEGG" id="pez:HWQ56_28730"/>
<keyword evidence="12" id="KW-0902">Two-component regulatory system</keyword>
<protein>
    <recommendedName>
        <fullName evidence="3">histidine kinase</fullName>
        <ecNumber evidence="3">2.7.13.3</ecNumber>
    </recommendedName>
</protein>
<comment type="subcellular location">
    <subcellularLocation>
        <location evidence="2">Cell membrane</location>
    </subcellularLocation>
</comment>
<evidence type="ECO:0000256" key="7">
    <source>
        <dbReference type="ARBA" id="ARBA00022692"/>
    </source>
</evidence>
<comment type="catalytic activity">
    <reaction evidence="1">
        <text>ATP + protein L-histidine = ADP + protein N-phospho-L-histidine.</text>
        <dbReference type="EC" id="2.7.13.3"/>
    </reaction>
</comment>
<sequence length="486" mass="53139">MRFLTLSQRLSLVFAALLLACSGVAIWLQISASTRHEQEVVQRLSSGLAAHIAGTAQLMDTSGWRPEAVHELFDKLMAVNPSVELYLLTKDGRIVGNGAPDNNLKRQTVDLAPVHKFLGGAPLPVLGQDPRNLDVDKVFSAAPVQVGGHDGGYVYVVLQGEAHDALAAALSRDSTLRVALWIMLFMVVLSLIMGLIAFRLITRPLRALTQTVREFDANGDKAVQLPPSAVDKGDEIGVLSIAFAQMRQRIAEQWQELTRQDQQRRDLVANISHDLRTPLTSLHGYLETLRIKDESLSQEERRHYLDVALGQSRKVGRLAQELFELARLESGLVHPQAEAFALPDLVQDVLQKFELAAEARQQKLEADMPAAVPTVTADLGMIERVLTNLLDNAIRHNPPGTRIIVRLQGQGTKVQVEVIDTGKGIAPQVHAGLFTRASALRRSSPESGGLGLIIVRRMLQLHGSDIHISAGQPSGTILLFRLSTAT</sequence>
<keyword evidence="13 14" id="KW-0472">Membrane</keyword>
<dbReference type="InterPro" id="IPR050428">
    <property type="entry name" value="TCS_sensor_his_kinase"/>
</dbReference>
<dbReference type="InterPro" id="IPR003660">
    <property type="entry name" value="HAMP_dom"/>
</dbReference>
<dbReference type="SMART" id="SM00387">
    <property type="entry name" value="HATPase_c"/>
    <property type="match status" value="1"/>
</dbReference>
<evidence type="ECO:0000256" key="10">
    <source>
        <dbReference type="ARBA" id="ARBA00022840"/>
    </source>
</evidence>
<dbReference type="SUPFAM" id="SSF158472">
    <property type="entry name" value="HAMP domain-like"/>
    <property type="match status" value="1"/>
</dbReference>
<evidence type="ECO:0000256" key="1">
    <source>
        <dbReference type="ARBA" id="ARBA00000085"/>
    </source>
</evidence>
<dbReference type="InterPro" id="IPR036890">
    <property type="entry name" value="HATPase_C_sf"/>
</dbReference>
<dbReference type="Gene3D" id="3.30.565.10">
    <property type="entry name" value="Histidine kinase-like ATPase, C-terminal domain"/>
    <property type="match status" value="1"/>
</dbReference>
<keyword evidence="18" id="KW-1185">Reference proteome</keyword>
<dbReference type="InterPro" id="IPR036097">
    <property type="entry name" value="HisK_dim/P_sf"/>
</dbReference>
<dbReference type="Pfam" id="PF00512">
    <property type="entry name" value="HisKA"/>
    <property type="match status" value="1"/>
</dbReference>
<evidence type="ECO:0000256" key="4">
    <source>
        <dbReference type="ARBA" id="ARBA00022475"/>
    </source>
</evidence>
<evidence type="ECO:0000256" key="13">
    <source>
        <dbReference type="ARBA" id="ARBA00023136"/>
    </source>
</evidence>
<dbReference type="PROSITE" id="PS51257">
    <property type="entry name" value="PROKAR_LIPOPROTEIN"/>
    <property type="match status" value="1"/>
</dbReference>
<dbReference type="EC" id="2.7.13.3" evidence="3"/>
<evidence type="ECO:0000256" key="2">
    <source>
        <dbReference type="ARBA" id="ARBA00004236"/>
    </source>
</evidence>
<name>A0A7D5DCI5_9PSED</name>
<evidence type="ECO:0000256" key="5">
    <source>
        <dbReference type="ARBA" id="ARBA00022553"/>
    </source>
</evidence>
<dbReference type="EMBL" id="CP056030">
    <property type="protein sequence ID" value="QKZ07555.1"/>
    <property type="molecule type" value="Genomic_DNA"/>
</dbReference>
<keyword evidence="11 14" id="KW-1133">Transmembrane helix</keyword>
<dbReference type="CDD" id="cd00082">
    <property type="entry name" value="HisKA"/>
    <property type="match status" value="1"/>
</dbReference>
<evidence type="ECO:0000259" key="15">
    <source>
        <dbReference type="PROSITE" id="PS50109"/>
    </source>
</evidence>
<dbReference type="GO" id="GO:0005886">
    <property type="term" value="C:plasma membrane"/>
    <property type="evidence" value="ECO:0007669"/>
    <property type="project" value="UniProtKB-SubCell"/>
</dbReference>
<dbReference type="InterPro" id="IPR004358">
    <property type="entry name" value="Sig_transdc_His_kin-like_C"/>
</dbReference>
<dbReference type="Pfam" id="PF02518">
    <property type="entry name" value="HATPase_c"/>
    <property type="match status" value="1"/>
</dbReference>
<keyword evidence="8" id="KW-0547">Nucleotide-binding</keyword>
<dbReference type="AlphaFoldDB" id="A0A7D5DCI5"/>
<dbReference type="PROSITE" id="PS50109">
    <property type="entry name" value="HIS_KIN"/>
    <property type="match status" value="1"/>
</dbReference>
<evidence type="ECO:0000256" key="9">
    <source>
        <dbReference type="ARBA" id="ARBA00022777"/>
    </source>
</evidence>
<dbReference type="SUPFAM" id="SSF55874">
    <property type="entry name" value="ATPase domain of HSP90 chaperone/DNA topoisomerase II/histidine kinase"/>
    <property type="match status" value="1"/>
</dbReference>
<keyword evidence="10" id="KW-0067">ATP-binding</keyword>
<dbReference type="RefSeq" id="WP_176572309.1">
    <property type="nucleotide sequence ID" value="NZ_CP056030.1"/>
</dbReference>
<organism evidence="17 18">
    <name type="scientific">Pseudomonas eucalypticola</name>
    <dbReference type="NCBI Taxonomy" id="2599595"/>
    <lineage>
        <taxon>Bacteria</taxon>
        <taxon>Pseudomonadati</taxon>
        <taxon>Pseudomonadota</taxon>
        <taxon>Gammaproteobacteria</taxon>
        <taxon>Pseudomonadales</taxon>
        <taxon>Pseudomonadaceae</taxon>
        <taxon>Pseudomonas</taxon>
    </lineage>
</organism>
<keyword evidence="6" id="KW-0808">Transferase</keyword>
<dbReference type="PANTHER" id="PTHR45436:SF5">
    <property type="entry name" value="SENSOR HISTIDINE KINASE TRCS"/>
    <property type="match status" value="1"/>
</dbReference>
<evidence type="ECO:0000313" key="18">
    <source>
        <dbReference type="Proteomes" id="UP000509568"/>
    </source>
</evidence>
<feature type="domain" description="HAMP" evidence="16">
    <location>
        <begin position="199"/>
        <end position="255"/>
    </location>
</feature>
<evidence type="ECO:0000256" key="11">
    <source>
        <dbReference type="ARBA" id="ARBA00022989"/>
    </source>
</evidence>
<dbReference type="InterPro" id="IPR003594">
    <property type="entry name" value="HATPase_dom"/>
</dbReference>
<dbReference type="GO" id="GO:0005524">
    <property type="term" value="F:ATP binding"/>
    <property type="evidence" value="ECO:0007669"/>
    <property type="project" value="UniProtKB-KW"/>
</dbReference>
<gene>
    <name evidence="17" type="ORF">HWQ56_28730</name>
</gene>
<evidence type="ECO:0000256" key="6">
    <source>
        <dbReference type="ARBA" id="ARBA00022679"/>
    </source>
</evidence>
<dbReference type="CDD" id="cd06225">
    <property type="entry name" value="HAMP"/>
    <property type="match status" value="1"/>
</dbReference>
<dbReference type="InterPro" id="IPR003661">
    <property type="entry name" value="HisK_dim/P_dom"/>
</dbReference>
<evidence type="ECO:0000313" key="17">
    <source>
        <dbReference type="EMBL" id="QKZ07555.1"/>
    </source>
</evidence>
<dbReference type="InterPro" id="IPR005467">
    <property type="entry name" value="His_kinase_dom"/>
</dbReference>
<dbReference type="Gene3D" id="6.10.340.10">
    <property type="match status" value="1"/>
</dbReference>
<keyword evidence="9" id="KW-0418">Kinase</keyword>
<evidence type="ECO:0000259" key="16">
    <source>
        <dbReference type="PROSITE" id="PS50885"/>
    </source>
</evidence>
<keyword evidence="4" id="KW-1003">Cell membrane</keyword>
<reference evidence="17 18" key="1">
    <citation type="submission" date="2020-06" db="EMBL/GenBank/DDBJ databases">
        <title>Pseudomonas eucalypticola sp. nov., an endophyte of Eucalyptus dunnii leaves with biocontrol ability of eucalyptus leaf blight.</title>
        <authorList>
            <person name="Liu Y."/>
            <person name="Song Z."/>
            <person name="Zeng H."/>
            <person name="Lu M."/>
            <person name="Wang X."/>
            <person name="Lian X."/>
            <person name="Zhang Q."/>
        </authorList>
    </citation>
    <scope>NUCLEOTIDE SEQUENCE [LARGE SCALE GENOMIC DNA]</scope>
    <source>
        <strain evidence="17 18">NP-1</strain>
    </source>
</reference>
<dbReference type="Proteomes" id="UP000509568">
    <property type="component" value="Chromosome"/>
</dbReference>
<dbReference type="SMART" id="SM00304">
    <property type="entry name" value="HAMP"/>
    <property type="match status" value="1"/>
</dbReference>
<evidence type="ECO:0000256" key="14">
    <source>
        <dbReference type="SAM" id="Phobius"/>
    </source>
</evidence>
<dbReference type="Gene3D" id="1.10.287.130">
    <property type="match status" value="1"/>
</dbReference>
<dbReference type="Pfam" id="PF00672">
    <property type="entry name" value="HAMP"/>
    <property type="match status" value="1"/>
</dbReference>
<dbReference type="GO" id="GO:0000155">
    <property type="term" value="F:phosphorelay sensor kinase activity"/>
    <property type="evidence" value="ECO:0007669"/>
    <property type="project" value="InterPro"/>
</dbReference>
<dbReference type="PROSITE" id="PS50885">
    <property type="entry name" value="HAMP"/>
    <property type="match status" value="1"/>
</dbReference>
<dbReference type="PRINTS" id="PR00344">
    <property type="entry name" value="BCTRLSENSOR"/>
</dbReference>
<dbReference type="PANTHER" id="PTHR45436">
    <property type="entry name" value="SENSOR HISTIDINE KINASE YKOH"/>
    <property type="match status" value="1"/>
</dbReference>
<evidence type="ECO:0000256" key="8">
    <source>
        <dbReference type="ARBA" id="ARBA00022741"/>
    </source>
</evidence>
<keyword evidence="7 14" id="KW-0812">Transmembrane</keyword>
<dbReference type="SMART" id="SM00388">
    <property type="entry name" value="HisKA"/>
    <property type="match status" value="1"/>
</dbReference>
<feature type="transmembrane region" description="Helical" evidence="14">
    <location>
        <begin position="178"/>
        <end position="198"/>
    </location>
</feature>
<dbReference type="FunFam" id="1.10.287.130:FF:000008">
    <property type="entry name" value="Two-component sensor histidine kinase"/>
    <property type="match status" value="1"/>
</dbReference>
<dbReference type="SUPFAM" id="SSF47384">
    <property type="entry name" value="Homodimeric domain of signal transducing histidine kinase"/>
    <property type="match status" value="1"/>
</dbReference>
<keyword evidence="5" id="KW-0597">Phosphoprotein</keyword>
<feature type="domain" description="Histidine kinase" evidence="15">
    <location>
        <begin position="270"/>
        <end position="486"/>
    </location>
</feature>
<evidence type="ECO:0000256" key="12">
    <source>
        <dbReference type="ARBA" id="ARBA00023012"/>
    </source>
</evidence>
<proteinExistence type="predicted"/>